<evidence type="ECO:0000313" key="1">
    <source>
        <dbReference type="EMBL" id="USD23458.1"/>
    </source>
</evidence>
<dbReference type="Proteomes" id="UP001055658">
    <property type="component" value="Chromosome"/>
</dbReference>
<dbReference type="EMBL" id="CP092418">
    <property type="protein sequence ID" value="USD23458.1"/>
    <property type="molecule type" value="Genomic_DNA"/>
</dbReference>
<evidence type="ECO:0000313" key="2">
    <source>
        <dbReference type="Proteomes" id="UP001055658"/>
    </source>
</evidence>
<name>A0ABY4VGP4_9GAMM</name>
<sequence length="75" mass="8242">MIKTQGFKRVVGEAENAGKLAQEPVACGEWWGNTGRFEYYEVGSHLRGLTITQCILRIGSQVKLWICSGNKGVVA</sequence>
<organism evidence="1 2">
    <name type="scientific">Microbulbifer variabilis</name>
    <dbReference type="NCBI Taxonomy" id="266805"/>
    <lineage>
        <taxon>Bacteria</taxon>
        <taxon>Pseudomonadati</taxon>
        <taxon>Pseudomonadota</taxon>
        <taxon>Gammaproteobacteria</taxon>
        <taxon>Cellvibrionales</taxon>
        <taxon>Microbulbiferaceae</taxon>
        <taxon>Microbulbifer</taxon>
    </lineage>
</organism>
<protein>
    <submittedName>
        <fullName evidence="1">Uncharacterized protein</fullName>
    </submittedName>
</protein>
<proteinExistence type="predicted"/>
<gene>
    <name evidence="1" type="ORF">MJO52_10040</name>
</gene>
<dbReference type="RefSeq" id="WP_252085803.1">
    <property type="nucleotide sequence ID" value="NZ_CP092418.1"/>
</dbReference>
<accession>A0ABY4VGP4</accession>
<reference evidence="1" key="1">
    <citation type="submission" date="2022-02" db="EMBL/GenBank/DDBJ databases">
        <title>Coral-associated bacteria.</title>
        <authorList>
            <person name="Tang K."/>
            <person name="Wang X."/>
        </authorList>
    </citation>
    <scope>NUCLEOTIDE SEQUENCE</scope>
    <source>
        <strain evidence="1">SCSIO 43006</strain>
    </source>
</reference>
<keyword evidence="2" id="KW-1185">Reference proteome</keyword>